<dbReference type="PANTHER" id="PTHR31515:SF2">
    <property type="entry name" value="TRANSMEMBRANE PROTEIN"/>
    <property type="match status" value="1"/>
</dbReference>
<dbReference type="AlphaFoldDB" id="A0A8X8W9R4"/>
<comment type="caution">
    <text evidence="2">The sequence shown here is derived from an EMBL/GenBank/DDBJ whole genome shotgun (WGS) entry which is preliminary data.</text>
</comment>
<evidence type="ECO:0000259" key="1">
    <source>
        <dbReference type="Pfam" id="PF25483"/>
    </source>
</evidence>
<dbReference type="EMBL" id="PNBA02000019">
    <property type="protein sequence ID" value="KAG6390922.1"/>
    <property type="molecule type" value="Genomic_DNA"/>
</dbReference>
<gene>
    <name evidence="2" type="ORF">SASPL_148667</name>
</gene>
<dbReference type="PANTHER" id="PTHR31515">
    <property type="entry name" value="TRANSMEMBRANE PROTEIN-RELATED"/>
    <property type="match status" value="1"/>
</dbReference>
<evidence type="ECO:0000313" key="3">
    <source>
        <dbReference type="Proteomes" id="UP000298416"/>
    </source>
</evidence>
<reference evidence="2" key="1">
    <citation type="submission" date="2018-01" db="EMBL/GenBank/DDBJ databases">
        <authorList>
            <person name="Mao J.F."/>
        </authorList>
    </citation>
    <scope>NUCLEOTIDE SEQUENCE</scope>
    <source>
        <strain evidence="2">Huo1</strain>
        <tissue evidence="2">Leaf</tissue>
    </source>
</reference>
<evidence type="ECO:0000313" key="2">
    <source>
        <dbReference type="EMBL" id="KAG6390922.1"/>
    </source>
</evidence>
<keyword evidence="3" id="KW-1185">Reference proteome</keyword>
<protein>
    <recommendedName>
        <fullName evidence="1">DUF7906 domain-containing protein</fullName>
    </recommendedName>
</protein>
<feature type="domain" description="DUF7906" evidence="1">
    <location>
        <begin position="62"/>
        <end position="110"/>
    </location>
</feature>
<proteinExistence type="predicted"/>
<reference evidence="2" key="2">
    <citation type="submission" date="2020-08" db="EMBL/GenBank/DDBJ databases">
        <title>Plant Genome Project.</title>
        <authorList>
            <person name="Zhang R.-G."/>
        </authorList>
    </citation>
    <scope>NUCLEOTIDE SEQUENCE</scope>
    <source>
        <strain evidence="2">Huo1</strain>
        <tissue evidence="2">Leaf</tissue>
    </source>
</reference>
<accession>A0A8X8W9R4</accession>
<sequence length="389" mass="43752">MGTKIDWYNRFLDTLRGYIYQGKDTAHMIQSKVLQFLEGKNEKFKPFTKKDLESGNLDGFHAECLTDTWIGNQRWAFIDLSAGPFSWGPSVGGEGVRTEQSLPNVDKNIGAVAEDEAEDRLQEAIQDKLAVFGEMMTYFFIAYQKDDPTAVVTATSPTAGLRLRLSDTLLETGECNLVAHLDLNGVIELLNMASMKPCTEFQNYTVARHTFLSHLGATLWGSLRHIISPSLADEMVELWSYYPTFDFSHRSEDPALAMAFSVATRAAAVPLLLSGKHFVHILILLFFSRLHGHASLKALVFFSGAYTYFVYMHKAGLHWKSPSFGSFTMRSEPSSWESHLQCNGQSLLWDLRTYFQALPIPEERELLNKSKCTAGMTPMLIIFQISSVT</sequence>
<name>A0A8X8W9R4_SALSN</name>
<dbReference type="Proteomes" id="UP000298416">
    <property type="component" value="Unassembled WGS sequence"/>
</dbReference>
<organism evidence="2">
    <name type="scientific">Salvia splendens</name>
    <name type="common">Scarlet sage</name>
    <dbReference type="NCBI Taxonomy" id="180675"/>
    <lineage>
        <taxon>Eukaryota</taxon>
        <taxon>Viridiplantae</taxon>
        <taxon>Streptophyta</taxon>
        <taxon>Embryophyta</taxon>
        <taxon>Tracheophyta</taxon>
        <taxon>Spermatophyta</taxon>
        <taxon>Magnoliopsida</taxon>
        <taxon>eudicotyledons</taxon>
        <taxon>Gunneridae</taxon>
        <taxon>Pentapetalae</taxon>
        <taxon>asterids</taxon>
        <taxon>lamiids</taxon>
        <taxon>Lamiales</taxon>
        <taxon>Lamiaceae</taxon>
        <taxon>Nepetoideae</taxon>
        <taxon>Mentheae</taxon>
        <taxon>Salviinae</taxon>
        <taxon>Salvia</taxon>
        <taxon>Salvia subgen. Calosphace</taxon>
        <taxon>core Calosphace</taxon>
    </lineage>
</organism>
<dbReference type="InterPro" id="IPR057228">
    <property type="entry name" value="DUF7906"/>
</dbReference>
<dbReference type="Pfam" id="PF25483">
    <property type="entry name" value="DUF7906"/>
    <property type="match status" value="1"/>
</dbReference>